<name>A0A2N3PUZ6_9PROT</name>
<keyword evidence="2" id="KW-1185">Reference proteome</keyword>
<dbReference type="EMBL" id="PIUM01000013">
    <property type="protein sequence ID" value="PKU24231.1"/>
    <property type="molecule type" value="Genomic_DNA"/>
</dbReference>
<reference evidence="2" key="1">
    <citation type="submission" date="2017-12" db="EMBL/GenBank/DDBJ databases">
        <title>Draft genome sequence of Telmatospirillum siberiense 26-4b1T, an acidotolerant peatland alphaproteobacterium potentially involved in sulfur cycling.</title>
        <authorList>
            <person name="Hausmann B."/>
            <person name="Pjevac P."/>
            <person name="Schreck K."/>
            <person name="Herbold C.W."/>
            <person name="Daims H."/>
            <person name="Wagner M."/>
            <person name="Pester M."/>
            <person name="Loy A."/>
        </authorList>
    </citation>
    <scope>NUCLEOTIDE SEQUENCE [LARGE SCALE GENOMIC DNA]</scope>
    <source>
        <strain evidence="2">26-4b1</strain>
    </source>
</reference>
<comment type="caution">
    <text evidence="1">The sequence shown here is derived from an EMBL/GenBank/DDBJ whole genome shotgun (WGS) entry which is preliminary data.</text>
</comment>
<organism evidence="1 2">
    <name type="scientific">Telmatospirillum siberiense</name>
    <dbReference type="NCBI Taxonomy" id="382514"/>
    <lineage>
        <taxon>Bacteria</taxon>
        <taxon>Pseudomonadati</taxon>
        <taxon>Pseudomonadota</taxon>
        <taxon>Alphaproteobacteria</taxon>
        <taxon>Rhodospirillales</taxon>
        <taxon>Rhodospirillaceae</taxon>
        <taxon>Telmatospirillum</taxon>
    </lineage>
</organism>
<evidence type="ECO:0000313" key="2">
    <source>
        <dbReference type="Proteomes" id="UP000233293"/>
    </source>
</evidence>
<protein>
    <submittedName>
        <fullName evidence="1">Uncharacterized protein</fullName>
    </submittedName>
</protein>
<dbReference type="AlphaFoldDB" id="A0A2N3PUZ6"/>
<proteinExistence type="predicted"/>
<gene>
    <name evidence="1" type="ORF">CWS72_12965</name>
</gene>
<dbReference type="RefSeq" id="WP_101251026.1">
    <property type="nucleotide sequence ID" value="NZ_PIUM01000013.1"/>
</dbReference>
<evidence type="ECO:0000313" key="1">
    <source>
        <dbReference type="EMBL" id="PKU24231.1"/>
    </source>
</evidence>
<dbReference type="Proteomes" id="UP000233293">
    <property type="component" value="Unassembled WGS sequence"/>
</dbReference>
<accession>A0A2N3PUZ6</accession>
<sequence length="74" mass="8301">MIEETGITVVHDRERSVTRLTDSRHNQTFELDHDGVTTVDPDQEERRMIRAYSLGGTAGLLGCFGAERIRLCPA</sequence>